<protein>
    <recommendedName>
        <fullName evidence="2">Response regulatory domain-containing protein</fullName>
    </recommendedName>
</protein>
<organism evidence="3">
    <name type="scientific">marine sediment metagenome</name>
    <dbReference type="NCBI Taxonomy" id="412755"/>
    <lineage>
        <taxon>unclassified sequences</taxon>
        <taxon>metagenomes</taxon>
        <taxon>ecological metagenomes</taxon>
    </lineage>
</organism>
<keyword evidence="1" id="KW-0597">Phosphoprotein</keyword>
<evidence type="ECO:0000256" key="1">
    <source>
        <dbReference type="ARBA" id="ARBA00022553"/>
    </source>
</evidence>
<name>X0UQS4_9ZZZZ</name>
<dbReference type="InterPro" id="IPR011006">
    <property type="entry name" value="CheY-like_superfamily"/>
</dbReference>
<dbReference type="AlphaFoldDB" id="X0UQS4"/>
<gene>
    <name evidence="3" type="ORF">S01H1_34983</name>
</gene>
<dbReference type="PROSITE" id="PS50110">
    <property type="entry name" value="RESPONSE_REGULATORY"/>
    <property type="match status" value="1"/>
</dbReference>
<evidence type="ECO:0000313" key="3">
    <source>
        <dbReference type="EMBL" id="GAG08015.1"/>
    </source>
</evidence>
<feature type="domain" description="Response regulatory" evidence="2">
    <location>
        <begin position="5"/>
        <end position="101"/>
    </location>
</feature>
<dbReference type="SUPFAM" id="SSF52172">
    <property type="entry name" value="CheY-like"/>
    <property type="match status" value="1"/>
</dbReference>
<dbReference type="InterPro" id="IPR050595">
    <property type="entry name" value="Bact_response_regulator"/>
</dbReference>
<reference evidence="3" key="1">
    <citation type="journal article" date="2014" name="Front. Microbiol.">
        <title>High frequency of phylogenetically diverse reductive dehalogenase-homologous genes in deep subseafloor sedimentary metagenomes.</title>
        <authorList>
            <person name="Kawai M."/>
            <person name="Futagami T."/>
            <person name="Toyoda A."/>
            <person name="Takaki Y."/>
            <person name="Nishi S."/>
            <person name="Hori S."/>
            <person name="Arai W."/>
            <person name="Tsubouchi T."/>
            <person name="Morono Y."/>
            <person name="Uchiyama I."/>
            <person name="Ito T."/>
            <person name="Fujiyama A."/>
            <person name="Inagaki F."/>
            <person name="Takami H."/>
        </authorList>
    </citation>
    <scope>NUCLEOTIDE SEQUENCE</scope>
    <source>
        <strain evidence="3">Expedition CK06-06</strain>
    </source>
</reference>
<dbReference type="InterPro" id="IPR001789">
    <property type="entry name" value="Sig_transdc_resp-reg_receiver"/>
</dbReference>
<accession>X0UQS4</accession>
<proteinExistence type="predicted"/>
<dbReference type="GO" id="GO:0000160">
    <property type="term" value="P:phosphorelay signal transduction system"/>
    <property type="evidence" value="ECO:0007669"/>
    <property type="project" value="InterPro"/>
</dbReference>
<dbReference type="Pfam" id="PF00072">
    <property type="entry name" value="Response_reg"/>
    <property type="match status" value="1"/>
</dbReference>
<dbReference type="EMBL" id="BARS01021819">
    <property type="protein sequence ID" value="GAG08015.1"/>
    <property type="molecule type" value="Genomic_DNA"/>
</dbReference>
<comment type="caution">
    <text evidence="3">The sequence shown here is derived from an EMBL/GenBank/DDBJ whole genome shotgun (WGS) entry which is preliminary data.</text>
</comment>
<dbReference type="Gene3D" id="3.40.50.2300">
    <property type="match status" value="1"/>
</dbReference>
<sequence length="101" mass="11288">MEKKQILVTDDERGVRDSFHMVLKDTYNVLTADCARECLRIVKCSHPQLVVLDVRLPDMDGLEVLKEIRQINGSLPVIMITGVGTHKTAIEALKLGAVDFI</sequence>
<dbReference type="SMART" id="SM00448">
    <property type="entry name" value="REC"/>
    <property type="match status" value="1"/>
</dbReference>
<dbReference type="PANTHER" id="PTHR44591">
    <property type="entry name" value="STRESS RESPONSE REGULATOR PROTEIN 1"/>
    <property type="match status" value="1"/>
</dbReference>
<dbReference type="PANTHER" id="PTHR44591:SF3">
    <property type="entry name" value="RESPONSE REGULATORY DOMAIN-CONTAINING PROTEIN"/>
    <property type="match status" value="1"/>
</dbReference>
<feature type="non-terminal residue" evidence="3">
    <location>
        <position position="101"/>
    </location>
</feature>
<evidence type="ECO:0000259" key="2">
    <source>
        <dbReference type="PROSITE" id="PS50110"/>
    </source>
</evidence>